<dbReference type="SMART" id="SM00382">
    <property type="entry name" value="AAA"/>
    <property type="match status" value="1"/>
</dbReference>
<evidence type="ECO:0000259" key="10">
    <source>
        <dbReference type="PROSITE" id="PS50929"/>
    </source>
</evidence>
<dbReference type="Pfam" id="PF00005">
    <property type="entry name" value="ABC_tran"/>
    <property type="match status" value="1"/>
</dbReference>
<proteinExistence type="predicted"/>
<keyword evidence="2 8" id="KW-0812">Transmembrane</keyword>
<keyword evidence="4 11" id="KW-0067">ATP-binding</keyword>
<comment type="caution">
    <text evidence="11">The sequence shown here is derived from an EMBL/GenBank/DDBJ whole genome shotgun (WGS) entry which is preliminary data.</text>
</comment>
<accession>A0A7W0HTN8</accession>
<feature type="domain" description="ABC transporter" evidence="9">
    <location>
        <begin position="341"/>
        <end position="559"/>
    </location>
</feature>
<feature type="region of interest" description="Disordered" evidence="7">
    <location>
        <begin position="299"/>
        <end position="335"/>
    </location>
</feature>
<evidence type="ECO:0000313" key="12">
    <source>
        <dbReference type="Proteomes" id="UP000530928"/>
    </source>
</evidence>
<evidence type="ECO:0000256" key="5">
    <source>
        <dbReference type="ARBA" id="ARBA00022989"/>
    </source>
</evidence>
<gene>
    <name evidence="11" type="ORF">HNR30_006268</name>
</gene>
<dbReference type="GO" id="GO:0034040">
    <property type="term" value="F:ATPase-coupled lipid transmembrane transporter activity"/>
    <property type="evidence" value="ECO:0007669"/>
    <property type="project" value="TreeGrafter"/>
</dbReference>
<comment type="subcellular location">
    <subcellularLocation>
        <location evidence="1">Cell membrane</location>
        <topology evidence="1">Multi-pass membrane protein</topology>
    </subcellularLocation>
</comment>
<evidence type="ECO:0000256" key="8">
    <source>
        <dbReference type="SAM" id="Phobius"/>
    </source>
</evidence>
<dbReference type="PANTHER" id="PTHR24221:SF654">
    <property type="entry name" value="ATP-BINDING CASSETTE SUB-FAMILY B MEMBER 6"/>
    <property type="match status" value="1"/>
</dbReference>
<sequence>MRAALRRRPSALGRVAAWSVVETAPAFLIGHAVAGAIDQGFLAGKPMTGLGWLAVLGAAWLAAALAARQVILAVADIAEPFRDDLLHRVVDGVLGEATRAFHGPPPDSAALARATLQVELARDAFAALVTVLRGFAFTLVSAGAGLVTLAPSLAPAVLLPFATGVAVFALSLPALARRQARYLLADEASAETITSLCHGLRDITACGAESAMEAEADRRIGAQAEAAQGVARVLAARTAALAVGAWLPVVLVLAVARDVEAGVVVGALAYLTQSLAPALGGLMEGVGVSGVRLHAALGRITHSPPPLPSSPPPASSHPASSHPAPPSPLPLSGRAPEGVELALRGVTFAYGPHAEPVIRDLTLDLPEGEHLAVVGPSGTGKSTLAALIAGLLTPGEGTVELGGTPAGQVHPRHRVLIPQEAYVFSASLEDNLTYLAPDATPQEIRHALAELGAPGLPHADLDPRAMSAGERQLVALARAYLSPARLVILDEACCHLDQAAEARVEAAFAQRGGTLVVIAHRISSARRADRVLLLDGGAWIGRHEELVRSAAGYAELVAHWEPSS</sequence>
<dbReference type="PROSITE" id="PS00211">
    <property type="entry name" value="ABC_TRANSPORTER_1"/>
    <property type="match status" value="1"/>
</dbReference>
<reference evidence="11 12" key="1">
    <citation type="submission" date="2020-07" db="EMBL/GenBank/DDBJ databases">
        <title>Genomic Encyclopedia of Type Strains, Phase IV (KMG-IV): sequencing the most valuable type-strain genomes for metagenomic binning, comparative biology and taxonomic classification.</title>
        <authorList>
            <person name="Goeker M."/>
        </authorList>
    </citation>
    <scope>NUCLEOTIDE SEQUENCE [LARGE SCALE GENOMIC DNA]</scope>
    <source>
        <strain evidence="11 12">DSM 45533</strain>
    </source>
</reference>
<feature type="compositionally biased region" description="Pro residues" evidence="7">
    <location>
        <begin position="303"/>
        <end position="315"/>
    </location>
</feature>
<evidence type="ECO:0000256" key="6">
    <source>
        <dbReference type="ARBA" id="ARBA00023136"/>
    </source>
</evidence>
<dbReference type="SUPFAM" id="SSF52540">
    <property type="entry name" value="P-loop containing nucleoside triphosphate hydrolases"/>
    <property type="match status" value="1"/>
</dbReference>
<evidence type="ECO:0000256" key="1">
    <source>
        <dbReference type="ARBA" id="ARBA00004651"/>
    </source>
</evidence>
<keyword evidence="3" id="KW-0547">Nucleotide-binding</keyword>
<feature type="transmembrane region" description="Helical" evidence="8">
    <location>
        <begin position="49"/>
        <end position="67"/>
    </location>
</feature>
<protein>
    <submittedName>
        <fullName evidence="11">ATP-binding cassette subfamily C protein</fullName>
    </submittedName>
</protein>
<keyword evidence="6 8" id="KW-0472">Membrane</keyword>
<dbReference type="Gene3D" id="1.20.1560.10">
    <property type="entry name" value="ABC transporter type 1, transmembrane domain"/>
    <property type="match status" value="1"/>
</dbReference>
<dbReference type="GO" id="GO:0005524">
    <property type="term" value="F:ATP binding"/>
    <property type="evidence" value="ECO:0007669"/>
    <property type="project" value="UniProtKB-KW"/>
</dbReference>
<dbReference type="PANTHER" id="PTHR24221">
    <property type="entry name" value="ATP-BINDING CASSETTE SUB-FAMILY B"/>
    <property type="match status" value="1"/>
</dbReference>
<dbReference type="InterPro" id="IPR011527">
    <property type="entry name" value="ABC1_TM_dom"/>
</dbReference>
<dbReference type="RefSeq" id="WP_312894762.1">
    <property type="nucleotide sequence ID" value="NZ_BAABAM010000004.1"/>
</dbReference>
<evidence type="ECO:0000256" key="3">
    <source>
        <dbReference type="ARBA" id="ARBA00022741"/>
    </source>
</evidence>
<dbReference type="InterPro" id="IPR039421">
    <property type="entry name" value="Type_1_exporter"/>
</dbReference>
<organism evidence="11 12">
    <name type="scientific">Nonomuraea soli</name>
    <dbReference type="NCBI Taxonomy" id="1032476"/>
    <lineage>
        <taxon>Bacteria</taxon>
        <taxon>Bacillati</taxon>
        <taxon>Actinomycetota</taxon>
        <taxon>Actinomycetes</taxon>
        <taxon>Streptosporangiales</taxon>
        <taxon>Streptosporangiaceae</taxon>
        <taxon>Nonomuraea</taxon>
    </lineage>
</organism>
<dbReference type="EMBL" id="JACDUR010000006">
    <property type="protein sequence ID" value="MBA2894896.1"/>
    <property type="molecule type" value="Genomic_DNA"/>
</dbReference>
<dbReference type="GO" id="GO:0140359">
    <property type="term" value="F:ABC-type transporter activity"/>
    <property type="evidence" value="ECO:0007669"/>
    <property type="project" value="InterPro"/>
</dbReference>
<dbReference type="SUPFAM" id="SSF90123">
    <property type="entry name" value="ABC transporter transmembrane region"/>
    <property type="match status" value="1"/>
</dbReference>
<dbReference type="GO" id="GO:0016887">
    <property type="term" value="F:ATP hydrolysis activity"/>
    <property type="evidence" value="ECO:0007669"/>
    <property type="project" value="InterPro"/>
</dbReference>
<keyword evidence="5 8" id="KW-1133">Transmembrane helix</keyword>
<dbReference type="Gene3D" id="3.40.50.300">
    <property type="entry name" value="P-loop containing nucleotide triphosphate hydrolases"/>
    <property type="match status" value="1"/>
</dbReference>
<name>A0A7W0HTN8_9ACTN</name>
<dbReference type="CDD" id="cd03228">
    <property type="entry name" value="ABCC_MRP_Like"/>
    <property type="match status" value="1"/>
</dbReference>
<evidence type="ECO:0000256" key="2">
    <source>
        <dbReference type="ARBA" id="ARBA00022692"/>
    </source>
</evidence>
<evidence type="ECO:0000313" key="11">
    <source>
        <dbReference type="EMBL" id="MBA2894896.1"/>
    </source>
</evidence>
<dbReference type="InterPro" id="IPR017871">
    <property type="entry name" value="ABC_transporter-like_CS"/>
</dbReference>
<evidence type="ECO:0000256" key="4">
    <source>
        <dbReference type="ARBA" id="ARBA00022840"/>
    </source>
</evidence>
<feature type="transmembrane region" description="Helical" evidence="8">
    <location>
        <begin position="12"/>
        <end position="37"/>
    </location>
</feature>
<dbReference type="Proteomes" id="UP000530928">
    <property type="component" value="Unassembled WGS sequence"/>
</dbReference>
<dbReference type="InterPro" id="IPR003439">
    <property type="entry name" value="ABC_transporter-like_ATP-bd"/>
</dbReference>
<feature type="transmembrane region" description="Helical" evidence="8">
    <location>
        <begin position="125"/>
        <end position="147"/>
    </location>
</feature>
<feature type="domain" description="ABC transmembrane type-1" evidence="10">
    <location>
        <begin position="16"/>
        <end position="277"/>
    </location>
</feature>
<dbReference type="PROSITE" id="PS50929">
    <property type="entry name" value="ABC_TM1F"/>
    <property type="match status" value="1"/>
</dbReference>
<dbReference type="InterPro" id="IPR027417">
    <property type="entry name" value="P-loop_NTPase"/>
</dbReference>
<feature type="transmembrane region" description="Helical" evidence="8">
    <location>
        <begin position="153"/>
        <end position="175"/>
    </location>
</feature>
<dbReference type="GO" id="GO:0005886">
    <property type="term" value="C:plasma membrane"/>
    <property type="evidence" value="ECO:0007669"/>
    <property type="project" value="UniProtKB-SubCell"/>
</dbReference>
<dbReference type="InterPro" id="IPR036640">
    <property type="entry name" value="ABC1_TM_sf"/>
</dbReference>
<evidence type="ECO:0000259" key="9">
    <source>
        <dbReference type="PROSITE" id="PS50893"/>
    </source>
</evidence>
<dbReference type="PROSITE" id="PS50893">
    <property type="entry name" value="ABC_TRANSPORTER_2"/>
    <property type="match status" value="1"/>
</dbReference>
<keyword evidence="12" id="KW-1185">Reference proteome</keyword>
<dbReference type="InterPro" id="IPR003593">
    <property type="entry name" value="AAA+_ATPase"/>
</dbReference>
<evidence type="ECO:0000256" key="7">
    <source>
        <dbReference type="SAM" id="MobiDB-lite"/>
    </source>
</evidence>
<dbReference type="AlphaFoldDB" id="A0A7W0HTN8"/>